<dbReference type="GO" id="GO:0004888">
    <property type="term" value="F:transmembrane signaling receptor activity"/>
    <property type="evidence" value="ECO:0007669"/>
    <property type="project" value="InterPro"/>
</dbReference>
<dbReference type="SUPFAM" id="SSF63712">
    <property type="entry name" value="Nicotinic receptor ligand binding domain-like"/>
    <property type="match status" value="1"/>
</dbReference>
<keyword evidence="5" id="KW-1185">Reference proteome</keyword>
<evidence type="ECO:0000256" key="1">
    <source>
        <dbReference type="ARBA" id="ARBA00004141"/>
    </source>
</evidence>
<dbReference type="FunFam" id="2.70.170.10:FF:000028">
    <property type="entry name" value="AcetylCholine Receptor"/>
    <property type="match status" value="1"/>
</dbReference>
<organism evidence="6">
    <name type="scientific">Enterobius vermicularis</name>
    <name type="common">Human pinworm</name>
    <dbReference type="NCBI Taxonomy" id="51028"/>
    <lineage>
        <taxon>Eukaryota</taxon>
        <taxon>Metazoa</taxon>
        <taxon>Ecdysozoa</taxon>
        <taxon>Nematoda</taxon>
        <taxon>Chromadorea</taxon>
        <taxon>Rhabditida</taxon>
        <taxon>Spirurina</taxon>
        <taxon>Oxyuridomorpha</taxon>
        <taxon>Oxyuroidea</taxon>
        <taxon>Oxyuridae</taxon>
        <taxon>Enterobius</taxon>
    </lineage>
</organism>
<accession>A0A0N4UWE9</accession>
<evidence type="ECO:0000259" key="3">
    <source>
        <dbReference type="Pfam" id="PF02931"/>
    </source>
</evidence>
<dbReference type="GO" id="GO:0016020">
    <property type="term" value="C:membrane"/>
    <property type="evidence" value="ECO:0007669"/>
    <property type="project" value="UniProtKB-SubCell"/>
</dbReference>
<gene>
    <name evidence="4" type="ORF">EVEC_LOCUS1516</name>
</gene>
<dbReference type="WBParaSite" id="EVEC_0000180801-mRNA-1">
    <property type="protein sequence ID" value="EVEC_0000180801-mRNA-1"/>
    <property type="gene ID" value="EVEC_0000180801"/>
</dbReference>
<reference evidence="4 5" key="2">
    <citation type="submission" date="2018-10" db="EMBL/GenBank/DDBJ databases">
        <authorList>
            <consortium name="Pathogen Informatics"/>
        </authorList>
    </citation>
    <scope>NUCLEOTIDE SEQUENCE [LARGE SCALE GENOMIC DNA]</scope>
</reference>
<dbReference type="Gene3D" id="2.70.170.10">
    <property type="entry name" value="Neurotransmitter-gated ion-channel ligand-binding domain"/>
    <property type="match status" value="1"/>
</dbReference>
<name>A0A0N4UWE9_ENTVE</name>
<keyword evidence="2" id="KW-0472">Membrane</keyword>
<dbReference type="GO" id="GO:0005230">
    <property type="term" value="F:extracellular ligand-gated monoatomic ion channel activity"/>
    <property type="evidence" value="ECO:0007669"/>
    <property type="project" value="InterPro"/>
</dbReference>
<dbReference type="Proteomes" id="UP000274131">
    <property type="component" value="Unassembled WGS sequence"/>
</dbReference>
<dbReference type="AlphaFoldDB" id="A0A0N4UWE9"/>
<dbReference type="CDD" id="cd18989">
    <property type="entry name" value="LGIC_ECD_cation"/>
    <property type="match status" value="1"/>
</dbReference>
<evidence type="ECO:0000313" key="6">
    <source>
        <dbReference type="WBParaSite" id="EVEC_0000180801-mRNA-1"/>
    </source>
</evidence>
<evidence type="ECO:0000313" key="5">
    <source>
        <dbReference type="Proteomes" id="UP000274131"/>
    </source>
</evidence>
<dbReference type="STRING" id="51028.A0A0N4UWE9"/>
<dbReference type="InterPro" id="IPR006201">
    <property type="entry name" value="Neur_channel"/>
</dbReference>
<feature type="domain" description="Neurotransmitter-gated ion-channel ligand-binding" evidence="3">
    <location>
        <begin position="47"/>
        <end position="202"/>
    </location>
</feature>
<dbReference type="OrthoDB" id="5975154at2759"/>
<dbReference type="Pfam" id="PF02931">
    <property type="entry name" value="Neur_chan_LBD"/>
    <property type="match status" value="1"/>
</dbReference>
<dbReference type="InterPro" id="IPR018000">
    <property type="entry name" value="Neurotransmitter_ion_chnl_CS"/>
</dbReference>
<proteinExistence type="predicted"/>
<comment type="subcellular location">
    <subcellularLocation>
        <location evidence="1">Membrane</location>
        <topology evidence="1">Multi-pass membrane protein</topology>
    </subcellularLocation>
</comment>
<evidence type="ECO:0000313" key="4">
    <source>
        <dbReference type="EMBL" id="VDD86373.1"/>
    </source>
</evidence>
<sequence length="243" mass="27986">MFWLSFGFLRLQRENRRSSVKKLNINLGLLIALFYVTTAGTVKTAKDLEEKLFLKYFRKHRPVKKDSDQMNIQIYLLIGHIEFVDEHEQTMLLHGLLWASWNDTNLMWKPSDYNNTKQITVGTYKIWLPALSLYNSARGHGWNLHMGGLPAAVKYDGTVWASGSFSFYVTCLFDFTNYPYDVQTCPIVIADWVYDLSKVNLSDPDGVPSFKPAVKLSYDPLNEIGEKTTVNEQSLDKCNISFF</sequence>
<reference evidence="6" key="1">
    <citation type="submission" date="2017-02" db="UniProtKB">
        <authorList>
            <consortium name="WormBaseParasite"/>
        </authorList>
    </citation>
    <scope>IDENTIFICATION</scope>
</reference>
<protein>
    <submittedName>
        <fullName evidence="6">Neur_chan_LBD domain-containing protein</fullName>
    </submittedName>
</protein>
<evidence type="ECO:0000256" key="2">
    <source>
        <dbReference type="ARBA" id="ARBA00023136"/>
    </source>
</evidence>
<dbReference type="PROSITE" id="PS00236">
    <property type="entry name" value="NEUROTR_ION_CHANNEL"/>
    <property type="match status" value="1"/>
</dbReference>
<dbReference type="InterPro" id="IPR006202">
    <property type="entry name" value="Neur_chan_lig-bd"/>
</dbReference>
<dbReference type="EMBL" id="UXUI01007221">
    <property type="protein sequence ID" value="VDD86373.1"/>
    <property type="molecule type" value="Genomic_DNA"/>
</dbReference>
<dbReference type="PANTHER" id="PTHR18945">
    <property type="entry name" value="NEUROTRANSMITTER GATED ION CHANNEL"/>
    <property type="match status" value="1"/>
</dbReference>
<dbReference type="InterPro" id="IPR036734">
    <property type="entry name" value="Neur_chan_lig-bd_sf"/>
</dbReference>